<dbReference type="EMBL" id="BAAALN010000018">
    <property type="protein sequence ID" value="GAA1250380.1"/>
    <property type="molecule type" value="Genomic_DNA"/>
</dbReference>
<protein>
    <submittedName>
        <fullName evidence="2">Uncharacterized protein</fullName>
    </submittedName>
</protein>
<evidence type="ECO:0000313" key="3">
    <source>
        <dbReference type="Proteomes" id="UP001500653"/>
    </source>
</evidence>
<comment type="caution">
    <text evidence="2">The sequence shown here is derived from an EMBL/GenBank/DDBJ whole genome shotgun (WGS) entry which is preliminary data.</text>
</comment>
<dbReference type="Proteomes" id="UP001500653">
    <property type="component" value="Unassembled WGS sequence"/>
</dbReference>
<feature type="compositionally biased region" description="Polar residues" evidence="1">
    <location>
        <begin position="115"/>
        <end position="125"/>
    </location>
</feature>
<organism evidence="2 3">
    <name type="scientific">Prauserella halophila</name>
    <dbReference type="NCBI Taxonomy" id="185641"/>
    <lineage>
        <taxon>Bacteria</taxon>
        <taxon>Bacillati</taxon>
        <taxon>Actinomycetota</taxon>
        <taxon>Actinomycetes</taxon>
        <taxon>Pseudonocardiales</taxon>
        <taxon>Pseudonocardiaceae</taxon>
        <taxon>Prauserella</taxon>
    </lineage>
</organism>
<evidence type="ECO:0000256" key="1">
    <source>
        <dbReference type="SAM" id="MobiDB-lite"/>
    </source>
</evidence>
<accession>A0ABP4H9Q6</accession>
<gene>
    <name evidence="2" type="ORF">GCM10009676_41310</name>
</gene>
<keyword evidence="3" id="KW-1185">Reference proteome</keyword>
<evidence type="ECO:0000313" key="2">
    <source>
        <dbReference type="EMBL" id="GAA1250380.1"/>
    </source>
</evidence>
<proteinExistence type="predicted"/>
<feature type="compositionally biased region" description="Polar residues" evidence="1">
    <location>
        <begin position="93"/>
        <end position="103"/>
    </location>
</feature>
<sequence length="152" mass="16131">MYCGEWTLCSSRNPHSAAAHTGSSGKLPSRRARSQPMPHASASAVSTASGDTTSVNCWNATSLENRCRTPQYQIEFVVTSASRCPWNSMEAHQPSNPASTNGRFTAATTPPASSGTRNASDSASRTLRPVSPPRLLSAPRELSAPRLLSTNT</sequence>
<reference evidence="3" key="1">
    <citation type="journal article" date="2019" name="Int. J. Syst. Evol. Microbiol.">
        <title>The Global Catalogue of Microorganisms (GCM) 10K type strain sequencing project: providing services to taxonomists for standard genome sequencing and annotation.</title>
        <authorList>
            <consortium name="The Broad Institute Genomics Platform"/>
            <consortium name="The Broad Institute Genome Sequencing Center for Infectious Disease"/>
            <person name="Wu L."/>
            <person name="Ma J."/>
        </authorList>
    </citation>
    <scope>NUCLEOTIDE SEQUENCE [LARGE SCALE GENOMIC DNA]</scope>
    <source>
        <strain evidence="3">JCM 13023</strain>
    </source>
</reference>
<name>A0ABP4H9Q6_9PSEU</name>
<feature type="region of interest" description="Disordered" evidence="1">
    <location>
        <begin position="87"/>
        <end position="152"/>
    </location>
</feature>
<feature type="compositionally biased region" description="Polar residues" evidence="1">
    <location>
        <begin position="43"/>
        <end position="55"/>
    </location>
</feature>
<feature type="compositionally biased region" description="Low complexity" evidence="1">
    <location>
        <begin position="105"/>
        <end position="114"/>
    </location>
</feature>
<feature type="region of interest" description="Disordered" evidence="1">
    <location>
        <begin position="13"/>
        <end position="55"/>
    </location>
</feature>